<dbReference type="InterPro" id="IPR041215">
    <property type="entry name" value="FlgO_dom"/>
</dbReference>
<gene>
    <name evidence="3" type="ordered locus">Sden_1296</name>
</gene>
<dbReference type="KEGG" id="sdn:Sden_1296"/>
<evidence type="ECO:0000313" key="3">
    <source>
        <dbReference type="EMBL" id="ABE54582.1"/>
    </source>
</evidence>
<accession>Q12PP4</accession>
<keyword evidence="1" id="KW-0732">Signal</keyword>
<dbReference type="HOGENOM" id="CLU_1170017_0_0_6"/>
<dbReference type="PROSITE" id="PS51257">
    <property type="entry name" value="PROKAR_LIPOPROTEIN"/>
    <property type="match status" value="1"/>
</dbReference>
<dbReference type="Pfam" id="PF17680">
    <property type="entry name" value="FlgO"/>
    <property type="match status" value="1"/>
</dbReference>
<dbReference type="EMBL" id="CP000302">
    <property type="protein sequence ID" value="ABE54582.1"/>
    <property type="molecule type" value="Genomic_DNA"/>
</dbReference>
<sequence length="237" mass="26055">MNTRVIQRNLLMQKFTVVTIILFLGACARQPADLSFNNQGHVVNPNNTEPVAKLKLSYDINEAGLSPKGQVNVLAEKLVNELVVHNDALRADQPLLVTTPVMLNSFDNTNDLGLQLQQGMIAAFHAHEFNLVDMNVAESLRSTQQGEFILSRDWQHLPSDLPVSHVVVSSMSFTPEGLVVNARVVDVSNNRVVSAAQSFASNVTLSGYLVPSNKIISRDGVLYRHETEGKESLGVRK</sequence>
<proteinExistence type="predicted"/>
<reference evidence="3 4" key="1">
    <citation type="submission" date="2006-03" db="EMBL/GenBank/DDBJ databases">
        <title>Complete sequence of Shewanella denitrificans OS217.</title>
        <authorList>
            <consortium name="US DOE Joint Genome Institute"/>
            <person name="Copeland A."/>
            <person name="Lucas S."/>
            <person name="Lapidus A."/>
            <person name="Barry K."/>
            <person name="Detter J.C."/>
            <person name="Glavina del Rio T."/>
            <person name="Hammon N."/>
            <person name="Israni S."/>
            <person name="Dalin E."/>
            <person name="Tice H."/>
            <person name="Pitluck S."/>
            <person name="Brettin T."/>
            <person name="Bruce D."/>
            <person name="Han C."/>
            <person name="Tapia R."/>
            <person name="Gilna P."/>
            <person name="Kiss H."/>
            <person name="Schmutz J."/>
            <person name="Larimer F."/>
            <person name="Land M."/>
            <person name="Hauser L."/>
            <person name="Kyrpides N."/>
            <person name="Lykidis A."/>
            <person name="Richardson P."/>
        </authorList>
    </citation>
    <scope>NUCLEOTIDE SEQUENCE [LARGE SCALE GENOMIC DNA]</scope>
    <source>
        <strain evidence="4">OS217 / ATCC BAA-1090 / DSM 15013</strain>
    </source>
</reference>
<dbReference type="AlphaFoldDB" id="Q12PP4"/>
<feature type="signal peptide" evidence="1">
    <location>
        <begin position="1"/>
        <end position="28"/>
    </location>
</feature>
<evidence type="ECO:0000256" key="1">
    <source>
        <dbReference type="SAM" id="SignalP"/>
    </source>
</evidence>
<dbReference type="eggNOG" id="COG5616">
    <property type="taxonomic scope" value="Bacteria"/>
</dbReference>
<feature type="chain" id="PRO_5004181598" description="FlgO domain-containing protein" evidence="1">
    <location>
        <begin position="29"/>
        <end position="237"/>
    </location>
</feature>
<name>Q12PP4_SHEDO</name>
<organism evidence="3 4">
    <name type="scientific">Shewanella denitrificans (strain OS217 / ATCC BAA-1090 / DSM 15013)</name>
    <dbReference type="NCBI Taxonomy" id="318161"/>
    <lineage>
        <taxon>Bacteria</taxon>
        <taxon>Pseudomonadati</taxon>
        <taxon>Pseudomonadota</taxon>
        <taxon>Gammaproteobacteria</taxon>
        <taxon>Alteromonadales</taxon>
        <taxon>Shewanellaceae</taxon>
        <taxon>Shewanella</taxon>
    </lineage>
</organism>
<evidence type="ECO:0000313" key="4">
    <source>
        <dbReference type="Proteomes" id="UP000001982"/>
    </source>
</evidence>
<dbReference type="Proteomes" id="UP000001982">
    <property type="component" value="Chromosome"/>
</dbReference>
<dbReference type="STRING" id="318161.Sden_1296"/>
<keyword evidence="4" id="KW-1185">Reference proteome</keyword>
<protein>
    <recommendedName>
        <fullName evidence="2">FlgO domain-containing protein</fullName>
    </recommendedName>
</protein>
<feature type="domain" description="FlgO" evidence="2">
    <location>
        <begin position="76"/>
        <end position="201"/>
    </location>
</feature>
<evidence type="ECO:0000259" key="2">
    <source>
        <dbReference type="Pfam" id="PF17680"/>
    </source>
</evidence>